<evidence type="ECO:0000256" key="1">
    <source>
        <dbReference type="ARBA" id="ARBA00004626"/>
    </source>
</evidence>
<keyword evidence="11" id="KW-1185">Reference proteome</keyword>
<dbReference type="InterPro" id="IPR016491">
    <property type="entry name" value="Septin"/>
</dbReference>
<evidence type="ECO:0000313" key="10">
    <source>
        <dbReference type="EMBL" id="PIK38876.1"/>
    </source>
</evidence>
<dbReference type="GO" id="GO:0032154">
    <property type="term" value="C:cleavage furrow"/>
    <property type="evidence" value="ECO:0007669"/>
    <property type="project" value="UniProtKB-SubCell"/>
</dbReference>
<dbReference type="Gene3D" id="3.40.50.300">
    <property type="entry name" value="P-loop containing nucleotide triphosphate hydrolases"/>
    <property type="match status" value="1"/>
</dbReference>
<dbReference type="AlphaFoldDB" id="A0A2G8JSY6"/>
<dbReference type="OrthoDB" id="416553at2759"/>
<name>A0A2G8JSY6_STIJA</name>
<evidence type="ECO:0000256" key="2">
    <source>
        <dbReference type="ARBA" id="ARBA00022618"/>
    </source>
</evidence>
<dbReference type="CDD" id="cd01850">
    <property type="entry name" value="CDC_Septin"/>
    <property type="match status" value="1"/>
</dbReference>
<dbReference type="InterPro" id="IPR027417">
    <property type="entry name" value="P-loop_NTPase"/>
</dbReference>
<gene>
    <name evidence="10" type="ORF">BSL78_24278</name>
</gene>
<dbReference type="Pfam" id="PF00735">
    <property type="entry name" value="Septin"/>
    <property type="match status" value="1"/>
</dbReference>
<proteinExistence type="inferred from homology"/>
<dbReference type="SUPFAM" id="SSF52540">
    <property type="entry name" value="P-loop containing nucleoside triphosphate hydrolases"/>
    <property type="match status" value="1"/>
</dbReference>
<dbReference type="GO" id="GO:0005856">
    <property type="term" value="C:cytoskeleton"/>
    <property type="evidence" value="ECO:0007669"/>
    <property type="project" value="UniProtKB-ARBA"/>
</dbReference>
<comment type="subcellular location">
    <subcellularLocation>
        <location evidence="1">Cleavage furrow</location>
    </subcellularLocation>
</comment>
<dbReference type="PROSITE" id="PS51719">
    <property type="entry name" value="G_SEPTIN"/>
    <property type="match status" value="1"/>
</dbReference>
<feature type="site" description="Important for dimerization" evidence="7">
    <location>
        <position position="148"/>
    </location>
</feature>
<evidence type="ECO:0000313" key="11">
    <source>
        <dbReference type="Proteomes" id="UP000230750"/>
    </source>
</evidence>
<comment type="caution">
    <text evidence="10">The sequence shown here is derived from an EMBL/GenBank/DDBJ whole genome shotgun (WGS) entry which is preliminary data.</text>
</comment>
<dbReference type="PANTHER" id="PTHR18884">
    <property type="entry name" value="SEPTIN"/>
    <property type="match status" value="1"/>
</dbReference>
<evidence type="ECO:0000259" key="9">
    <source>
        <dbReference type="PROSITE" id="PS51719"/>
    </source>
</evidence>
<protein>
    <submittedName>
        <fullName evidence="10">Putative septin-5 isoform X1</fullName>
    </submittedName>
</protein>
<evidence type="ECO:0000256" key="4">
    <source>
        <dbReference type="ARBA" id="ARBA00023054"/>
    </source>
</evidence>
<comment type="similarity">
    <text evidence="8">Belongs to the TRAFAC class TrmE-Era-EngA-EngB-Septin-like GTPase superfamily. Septin GTPase family.</text>
</comment>
<dbReference type="PIRSF" id="PIRSF006698">
    <property type="entry name" value="Septin"/>
    <property type="match status" value="1"/>
</dbReference>
<dbReference type="InterPro" id="IPR030379">
    <property type="entry name" value="G_SEPTIN_dom"/>
</dbReference>
<reference evidence="10 11" key="1">
    <citation type="journal article" date="2017" name="PLoS Biol.">
        <title>The sea cucumber genome provides insights into morphological evolution and visceral regeneration.</title>
        <authorList>
            <person name="Zhang X."/>
            <person name="Sun L."/>
            <person name="Yuan J."/>
            <person name="Sun Y."/>
            <person name="Gao Y."/>
            <person name="Zhang L."/>
            <person name="Li S."/>
            <person name="Dai H."/>
            <person name="Hamel J.F."/>
            <person name="Liu C."/>
            <person name="Yu Y."/>
            <person name="Liu S."/>
            <person name="Lin W."/>
            <person name="Guo K."/>
            <person name="Jin S."/>
            <person name="Xu P."/>
            <person name="Storey K.B."/>
            <person name="Huan P."/>
            <person name="Zhang T."/>
            <person name="Zhou Y."/>
            <person name="Zhang J."/>
            <person name="Lin C."/>
            <person name="Li X."/>
            <person name="Xing L."/>
            <person name="Huo D."/>
            <person name="Sun M."/>
            <person name="Wang L."/>
            <person name="Mercier A."/>
            <person name="Li F."/>
            <person name="Yang H."/>
            <person name="Xiang J."/>
        </authorList>
    </citation>
    <scope>NUCLEOTIDE SEQUENCE [LARGE SCALE GENOMIC DNA]</scope>
    <source>
        <strain evidence="10">Shaxun</strain>
        <tissue evidence="10">Muscle</tissue>
    </source>
</reference>
<keyword evidence="5 7" id="KW-0342">GTP-binding</keyword>
<dbReference type="STRING" id="307972.A0A2G8JSY6"/>
<keyword evidence="3 7" id="KW-0547">Nucleotide-binding</keyword>
<evidence type="ECO:0000256" key="6">
    <source>
        <dbReference type="ARBA" id="ARBA00023306"/>
    </source>
</evidence>
<keyword evidence="2" id="KW-0132">Cell division</keyword>
<organism evidence="10 11">
    <name type="scientific">Stichopus japonicus</name>
    <name type="common">Sea cucumber</name>
    <dbReference type="NCBI Taxonomy" id="307972"/>
    <lineage>
        <taxon>Eukaryota</taxon>
        <taxon>Metazoa</taxon>
        <taxon>Echinodermata</taxon>
        <taxon>Eleutherozoa</taxon>
        <taxon>Echinozoa</taxon>
        <taxon>Holothuroidea</taxon>
        <taxon>Aspidochirotacea</taxon>
        <taxon>Aspidochirotida</taxon>
        <taxon>Stichopodidae</taxon>
        <taxon>Apostichopus</taxon>
    </lineage>
</organism>
<dbReference type="GO" id="GO:0051301">
    <property type="term" value="P:cell division"/>
    <property type="evidence" value="ECO:0007669"/>
    <property type="project" value="UniProtKB-KW"/>
</dbReference>
<sequence>MPPTGSREFIGFATLPDQVHRKSVKKGFEFTLMVVGESGLGKSTLVNSLFLTELYKQRAVLNAEEKISQTVEIERSTQDIEEGGVRLKLTVVDTPGFGDAVNNTDSFTPIVTYVDDQFEQYFTDESGLNRKNIVDNRIHCCLYFISPFGHGLRPIDVEFMKRMHNKVNIIPVIGKSDCLTPTEIKKLKERILDEVDEYNINIYKFTDGDSDEDEDTRRENSDLQQYSCGNWREKSAWQTISMGIAEVENPKHSDFIKLRNMLIRTHMQDLKDVTQDVHYENFRLQKIKTGGEVAPVNGPPIYCDVAELPFTVIWQRSDGAVMVLFTVMAELPSTLIAELPPFL</sequence>
<feature type="domain" description="Septin-type G" evidence="9">
    <location>
        <begin position="26"/>
        <end position="289"/>
    </location>
</feature>
<dbReference type="EMBL" id="MRZV01001305">
    <property type="protein sequence ID" value="PIK38876.1"/>
    <property type="molecule type" value="Genomic_DNA"/>
</dbReference>
<evidence type="ECO:0000256" key="5">
    <source>
        <dbReference type="ARBA" id="ARBA00023134"/>
    </source>
</evidence>
<evidence type="ECO:0000256" key="7">
    <source>
        <dbReference type="PIRSR" id="PIRSR006698-2"/>
    </source>
</evidence>
<keyword evidence="4" id="KW-0175">Coiled coil</keyword>
<keyword evidence="6" id="KW-0131">Cell cycle</keyword>
<dbReference type="Proteomes" id="UP000230750">
    <property type="component" value="Unassembled WGS sequence"/>
</dbReference>
<dbReference type="GO" id="GO:0005525">
    <property type="term" value="F:GTP binding"/>
    <property type="evidence" value="ECO:0007669"/>
    <property type="project" value="UniProtKB-KW"/>
</dbReference>
<evidence type="ECO:0000256" key="3">
    <source>
        <dbReference type="ARBA" id="ARBA00022741"/>
    </source>
</evidence>
<dbReference type="FunFam" id="3.40.50.300:FF:000162">
    <property type="entry name" value="septin-7 isoform X1"/>
    <property type="match status" value="1"/>
</dbReference>
<evidence type="ECO:0000256" key="8">
    <source>
        <dbReference type="RuleBase" id="RU004560"/>
    </source>
</evidence>
<accession>A0A2G8JSY6</accession>